<keyword evidence="2" id="KW-1185">Reference proteome</keyword>
<comment type="caution">
    <text evidence="1">The sequence shown here is derived from an EMBL/GenBank/DDBJ whole genome shotgun (WGS) entry which is preliminary data.</text>
</comment>
<proteinExistence type="predicted"/>
<dbReference type="AlphaFoldDB" id="A0A7W4YTY9"/>
<protein>
    <submittedName>
        <fullName evidence="1">Uncharacterized protein</fullName>
    </submittedName>
</protein>
<dbReference type="EMBL" id="JACHWF010000009">
    <property type="protein sequence ID" value="MBB3010694.1"/>
    <property type="molecule type" value="Genomic_DNA"/>
</dbReference>
<reference evidence="1 2" key="1">
    <citation type="submission" date="2020-08" db="EMBL/GenBank/DDBJ databases">
        <title>Genomic Encyclopedia of Type Strains, Phase IV (KMG-V): Genome sequencing to study the core and pangenomes of soil and plant-associated prokaryotes.</title>
        <authorList>
            <person name="Whitman W."/>
        </authorList>
    </citation>
    <scope>NUCLEOTIDE SEQUENCE [LARGE SCALE GENOMIC DNA]</scope>
    <source>
        <strain evidence="1 2">SLV-2362</strain>
    </source>
</reference>
<organism evidence="1 2">
    <name type="scientific">Cupriavidus alkaliphilus</name>
    <dbReference type="NCBI Taxonomy" id="942866"/>
    <lineage>
        <taxon>Bacteria</taxon>
        <taxon>Pseudomonadati</taxon>
        <taxon>Pseudomonadota</taxon>
        <taxon>Betaproteobacteria</taxon>
        <taxon>Burkholderiales</taxon>
        <taxon>Burkholderiaceae</taxon>
        <taxon>Cupriavidus</taxon>
    </lineage>
</organism>
<evidence type="ECO:0000313" key="1">
    <source>
        <dbReference type="EMBL" id="MBB3010694.1"/>
    </source>
</evidence>
<sequence length="214" mass="24087">MRDVALFLYDLTGNMAKPWIEAGYTAVIVDMQHKPGIHEDGRLIRVGADIRNGWMPPRHLVERMAFAAAFPPCDHLAVSGARWFKGKGLRKLALSVDLFATAAELCEWLEVPYLIENPVSTMATYWRPADYTFHPHHFTLLEPEDNYTKKTCLWVGGGFVMPKSCQDFTIGAPDDRIHKAPPGPDRANYRSATPMGFARAVFEANRQDRLEIAA</sequence>
<evidence type="ECO:0000313" key="2">
    <source>
        <dbReference type="Proteomes" id="UP000578036"/>
    </source>
</evidence>
<gene>
    <name evidence="1" type="ORF">FHX61_005375</name>
</gene>
<dbReference type="RefSeq" id="WP_183300730.1">
    <property type="nucleotide sequence ID" value="NZ_JACHWF010000009.1"/>
</dbReference>
<accession>A0A7W4YTY9</accession>
<name>A0A7W4YTY9_9BURK</name>
<dbReference type="Proteomes" id="UP000578036">
    <property type="component" value="Unassembled WGS sequence"/>
</dbReference>